<organism evidence="1">
    <name type="scientific">Ammonifex degensii</name>
    <dbReference type="NCBI Taxonomy" id="42838"/>
    <lineage>
        <taxon>Bacteria</taxon>
        <taxon>Bacillati</taxon>
        <taxon>Bacillota</taxon>
        <taxon>Clostridia</taxon>
        <taxon>Thermoanaerobacterales</taxon>
        <taxon>Thermoanaerobacteraceae</taxon>
        <taxon>Ammonifex</taxon>
    </lineage>
</organism>
<dbReference type="EMBL" id="DSMU01000164">
    <property type="protein sequence ID" value="HEL65541.1"/>
    <property type="molecule type" value="Genomic_DNA"/>
</dbReference>
<sequence>MSPVEKFEAKQVIEYLRSGVSSRRLSSLFSYGREAALERVSRDLKRVKAEGSVLSLVVKGNFGNGKTHFLNIIFKQAEEMNFAVSFVPLSRETPFDRLDRLYRRAVAGLFLPGYAQPGLTPLLEGLRPDSAEAEEILGYTGRNLHPRLEAILRNYLEGGDAYNQHILLSDLAGDFVPNAQLKSIHRLNFGKPLSLTRFTVKENIFDYFRLLAYLIRARGYAGWVILFDEFEQLMYLGVTARANAYLNAARFMSPSYGLTAAYTVFAASANLWSELIWKQKNSDYDVVPQKLAARGREHEIPTVREVFGHFLRDNLFLDTLSTFDTRRLLQAVRDCHARAYSWPAPVDLDQITGNLPSDRPLRTVIRAVVEYLDLQYLYGERPEITVAVPEEILPDEAAAGA</sequence>
<evidence type="ECO:0008006" key="2">
    <source>
        <dbReference type="Google" id="ProtNLM"/>
    </source>
</evidence>
<evidence type="ECO:0000313" key="1">
    <source>
        <dbReference type="EMBL" id="HEL65541.1"/>
    </source>
</evidence>
<comment type="caution">
    <text evidence="1">The sequence shown here is derived from an EMBL/GenBank/DDBJ whole genome shotgun (WGS) entry which is preliminary data.</text>
</comment>
<reference evidence="1" key="1">
    <citation type="journal article" date="2020" name="mSystems">
        <title>Genome- and Community-Level Interaction Insights into Carbon Utilization and Element Cycling Functions of Hydrothermarchaeota in Hydrothermal Sediment.</title>
        <authorList>
            <person name="Zhou Z."/>
            <person name="Liu Y."/>
            <person name="Xu W."/>
            <person name="Pan J."/>
            <person name="Luo Z.H."/>
            <person name="Li M."/>
        </authorList>
    </citation>
    <scope>NUCLEOTIDE SEQUENCE [LARGE SCALE GENOMIC DNA]</scope>
    <source>
        <strain evidence="1">SpSt-300</strain>
    </source>
</reference>
<dbReference type="AlphaFoldDB" id="A0A7C2IZW4"/>
<dbReference type="InterPro" id="IPR021228">
    <property type="entry name" value="BrxD"/>
</dbReference>
<dbReference type="InterPro" id="IPR027417">
    <property type="entry name" value="P-loop_NTPase"/>
</dbReference>
<protein>
    <recommendedName>
        <fullName evidence="2">ATP-binding protein</fullName>
    </recommendedName>
</protein>
<gene>
    <name evidence="1" type="ORF">ENQ34_02525</name>
</gene>
<name>A0A7C2IZW4_9THEO</name>
<proteinExistence type="predicted"/>
<accession>A0A7C2IZW4</accession>
<dbReference type="SUPFAM" id="SSF52540">
    <property type="entry name" value="P-loop containing nucleoside triphosphate hydrolases"/>
    <property type="match status" value="1"/>
</dbReference>
<dbReference type="Pfam" id="PF10923">
    <property type="entry name" value="BrxC_BrxD"/>
    <property type="match status" value="2"/>
</dbReference>